<evidence type="ECO:0000313" key="2">
    <source>
        <dbReference type="EMBL" id="QPR74311.1"/>
    </source>
</evidence>
<reference evidence="1 5" key="2">
    <citation type="submission" date="2020-12" db="EMBL/GenBank/DDBJ databases">
        <title>FDA dAtabase for Regulatory Grade micrObial Sequences (FDA-ARGOS): Supporting development and validation of Infectious Disease Dx tests.</title>
        <authorList>
            <person name="Nelson B."/>
            <person name="Plummer A."/>
            <person name="Tallon L."/>
            <person name="Sadzewicz L."/>
            <person name="Zhao X."/>
            <person name="Boylan J."/>
            <person name="Ott S."/>
            <person name="Bowen H."/>
            <person name="Vavikolanu K."/>
            <person name="Mehta A."/>
            <person name="Aluvathingal J."/>
            <person name="Nadendla S."/>
            <person name="Myers T."/>
            <person name="Yan Y."/>
            <person name="Sichtig H."/>
        </authorList>
    </citation>
    <scope>NUCLEOTIDE SEQUENCE [LARGE SCALE GENOMIC DNA]</scope>
    <source>
        <strain evidence="1 5">FDAARGOS_923</strain>
    </source>
</reference>
<evidence type="ECO:0000313" key="1">
    <source>
        <dbReference type="EMBL" id="QPR74014.1"/>
    </source>
</evidence>
<evidence type="ECO:0000313" key="4">
    <source>
        <dbReference type="Proteomes" id="UP000435910"/>
    </source>
</evidence>
<dbReference type="AlphaFoldDB" id="A0A415J7V7"/>
<dbReference type="EMBL" id="CP065647">
    <property type="protein sequence ID" value="QPR74311.1"/>
    <property type="molecule type" value="Genomic_DNA"/>
</dbReference>
<sequence>MDQKQIDSVLHLVEYALRNGGRIDIVYHCKNEKAALQNVKDAAENLNTEINQRSYDNSFWYETEINRKIQMTAFYPSAYE</sequence>
<organism evidence="3 4">
    <name type="scientific">Bacillus licheniformis</name>
    <dbReference type="NCBI Taxonomy" id="1402"/>
    <lineage>
        <taxon>Bacteria</taxon>
        <taxon>Bacillati</taxon>
        <taxon>Bacillota</taxon>
        <taxon>Bacilli</taxon>
        <taxon>Bacillales</taxon>
        <taxon>Bacillaceae</taxon>
        <taxon>Bacillus</taxon>
    </lineage>
</organism>
<dbReference type="EMBL" id="NILC01000004">
    <property type="protein sequence ID" value="TWL33299.1"/>
    <property type="molecule type" value="Genomic_DNA"/>
</dbReference>
<evidence type="ECO:0000313" key="3">
    <source>
        <dbReference type="EMBL" id="TWL33299.1"/>
    </source>
</evidence>
<proteinExistence type="predicted"/>
<reference evidence="3 4" key="1">
    <citation type="submission" date="2019-06" db="EMBL/GenBank/DDBJ databases">
        <title>Genome sequence analysis of &gt;100 Bacillus licheniformis strains suggests intrinsic resistance to this species.</title>
        <authorList>
            <person name="Wels M."/>
            <person name="Siezen R.J."/>
            <person name="Johansen E."/>
            <person name="Stuer-Lauridsen B."/>
            <person name="Bjerre K."/>
            <person name="Nielsen B.K.K."/>
        </authorList>
    </citation>
    <scope>NUCLEOTIDE SEQUENCE [LARGE SCALE GENOMIC DNA]</scope>
    <source>
        <strain evidence="3 4">BAC-16736</strain>
    </source>
</reference>
<protein>
    <submittedName>
        <fullName evidence="3">Uncharacterized protein</fullName>
    </submittedName>
</protein>
<gene>
    <name evidence="3" type="ORF">CHCC16736_4111</name>
    <name evidence="1" type="ORF">I6G80_07040</name>
    <name evidence="2" type="ORF">I6G80_08615</name>
</gene>
<dbReference type="Proteomes" id="UP000435910">
    <property type="component" value="Unassembled WGS sequence"/>
</dbReference>
<dbReference type="Proteomes" id="UP000595038">
    <property type="component" value="Chromosome"/>
</dbReference>
<evidence type="ECO:0000313" key="5">
    <source>
        <dbReference type="Proteomes" id="UP000595038"/>
    </source>
</evidence>
<dbReference type="GeneID" id="92855164"/>
<name>A0A415J7V7_BACLI</name>
<dbReference type="RefSeq" id="WP_011198322.1">
    <property type="nucleotide sequence ID" value="NZ_BOQU01000006.1"/>
</dbReference>
<dbReference type="EMBL" id="CP065647">
    <property type="protein sequence ID" value="QPR74014.1"/>
    <property type="molecule type" value="Genomic_DNA"/>
</dbReference>
<accession>A0A415J7V7</accession>